<sequence length="192" mass="20568">MKTVSVSGSSDSTRESEESEEPDYRHDDVTSTASSSRYPLGFHLQPVTTGGKDSAKRAACRKPDDGPAHGDGQLWRHYADADAWPPPSTWLCSTSSPSRRRSARRAKADGSAIAEALLTPLACIKSQRCSSHVPSSPARFPALQGARALVRRRASLEPPPIARETTPHPRLHFHKLGDAPVAPGAATESLIG</sequence>
<evidence type="ECO:0000313" key="2">
    <source>
        <dbReference type="Proteomes" id="UP000821845"/>
    </source>
</evidence>
<evidence type="ECO:0000313" key="1">
    <source>
        <dbReference type="EMBL" id="KAH6948532.1"/>
    </source>
</evidence>
<protein>
    <submittedName>
        <fullName evidence="1">Uncharacterized protein</fullName>
    </submittedName>
</protein>
<dbReference type="Proteomes" id="UP000821845">
    <property type="component" value="Chromosome 1"/>
</dbReference>
<comment type="caution">
    <text evidence="1">The sequence shown here is derived from an EMBL/GenBank/DDBJ whole genome shotgun (WGS) entry which is preliminary data.</text>
</comment>
<name>A0ACB7TSZ4_HYAAI</name>
<proteinExistence type="predicted"/>
<gene>
    <name evidence="1" type="ORF">HPB50_024969</name>
</gene>
<accession>A0ACB7TSZ4</accession>
<dbReference type="EMBL" id="CM023481">
    <property type="protein sequence ID" value="KAH6948532.1"/>
    <property type="molecule type" value="Genomic_DNA"/>
</dbReference>
<keyword evidence="2" id="KW-1185">Reference proteome</keyword>
<reference evidence="1" key="1">
    <citation type="submission" date="2020-05" db="EMBL/GenBank/DDBJ databases">
        <title>Large-scale comparative analyses of tick genomes elucidate their genetic diversity and vector capacities.</title>
        <authorList>
            <person name="Jia N."/>
            <person name="Wang J."/>
            <person name="Shi W."/>
            <person name="Du L."/>
            <person name="Sun Y."/>
            <person name="Zhan W."/>
            <person name="Jiang J."/>
            <person name="Wang Q."/>
            <person name="Zhang B."/>
            <person name="Ji P."/>
            <person name="Sakyi L.B."/>
            <person name="Cui X."/>
            <person name="Yuan T."/>
            <person name="Jiang B."/>
            <person name="Yang W."/>
            <person name="Lam T.T.-Y."/>
            <person name="Chang Q."/>
            <person name="Ding S."/>
            <person name="Wang X."/>
            <person name="Zhu J."/>
            <person name="Ruan X."/>
            <person name="Zhao L."/>
            <person name="Wei J."/>
            <person name="Que T."/>
            <person name="Du C."/>
            <person name="Cheng J."/>
            <person name="Dai P."/>
            <person name="Han X."/>
            <person name="Huang E."/>
            <person name="Gao Y."/>
            <person name="Liu J."/>
            <person name="Shao H."/>
            <person name="Ye R."/>
            <person name="Li L."/>
            <person name="Wei W."/>
            <person name="Wang X."/>
            <person name="Wang C."/>
            <person name="Yang T."/>
            <person name="Huo Q."/>
            <person name="Li W."/>
            <person name="Guo W."/>
            <person name="Chen H."/>
            <person name="Zhou L."/>
            <person name="Ni X."/>
            <person name="Tian J."/>
            <person name="Zhou Y."/>
            <person name="Sheng Y."/>
            <person name="Liu T."/>
            <person name="Pan Y."/>
            <person name="Xia L."/>
            <person name="Li J."/>
            <person name="Zhao F."/>
            <person name="Cao W."/>
        </authorList>
    </citation>
    <scope>NUCLEOTIDE SEQUENCE</scope>
    <source>
        <strain evidence="1">Hyas-2018</strain>
    </source>
</reference>
<organism evidence="1 2">
    <name type="scientific">Hyalomma asiaticum</name>
    <name type="common">Tick</name>
    <dbReference type="NCBI Taxonomy" id="266040"/>
    <lineage>
        <taxon>Eukaryota</taxon>
        <taxon>Metazoa</taxon>
        <taxon>Ecdysozoa</taxon>
        <taxon>Arthropoda</taxon>
        <taxon>Chelicerata</taxon>
        <taxon>Arachnida</taxon>
        <taxon>Acari</taxon>
        <taxon>Parasitiformes</taxon>
        <taxon>Ixodida</taxon>
        <taxon>Ixodoidea</taxon>
        <taxon>Ixodidae</taxon>
        <taxon>Hyalomminae</taxon>
        <taxon>Hyalomma</taxon>
    </lineage>
</organism>